<feature type="domain" description="Secretion system C-terminal sorting" evidence="2">
    <location>
        <begin position="369"/>
        <end position="445"/>
    </location>
</feature>
<dbReference type="Gene3D" id="2.60.40.1190">
    <property type="match status" value="1"/>
</dbReference>
<dbReference type="AlphaFoldDB" id="A0A2A8D006"/>
<dbReference type="GO" id="GO:0016052">
    <property type="term" value="P:carbohydrate catabolic process"/>
    <property type="evidence" value="ECO:0007669"/>
    <property type="project" value="InterPro"/>
</dbReference>
<dbReference type="Proteomes" id="UP000220102">
    <property type="component" value="Unassembled WGS sequence"/>
</dbReference>
<protein>
    <recommendedName>
        <fullName evidence="5">Secretion system C-terminal sorting domain-containing protein</fullName>
    </recommendedName>
</protein>
<keyword evidence="4" id="KW-1185">Reference proteome</keyword>
<accession>A0A2A8D006</accession>
<evidence type="ECO:0000259" key="2">
    <source>
        <dbReference type="Pfam" id="PF18962"/>
    </source>
</evidence>
<dbReference type="EMBL" id="PDEQ01000002">
    <property type="protein sequence ID" value="PEN14309.1"/>
    <property type="molecule type" value="Genomic_DNA"/>
</dbReference>
<dbReference type="SUPFAM" id="SSF49344">
    <property type="entry name" value="CBD9-like"/>
    <property type="match status" value="1"/>
</dbReference>
<evidence type="ECO:0000313" key="3">
    <source>
        <dbReference type="EMBL" id="PEN14309.1"/>
    </source>
</evidence>
<dbReference type="GO" id="GO:0030246">
    <property type="term" value="F:carbohydrate binding"/>
    <property type="evidence" value="ECO:0007669"/>
    <property type="project" value="InterPro"/>
</dbReference>
<gene>
    <name evidence="3" type="ORF">CRI94_04530</name>
</gene>
<sequence length="447" mass="48439">MMHHATAETHYWIRALRSLGLLLFFLSVFSIEAQAQTRSVDLKRLTGNDAITIDGQVDDLWDDATISPIDRTVDGVSGPTDASDLQAQWRAAWDDTNLYILIEVTDDQVNDDNEANDGFGVDDDSPELYIDLDHGGNASPGSSRPNCYYDDNDYQLIFEDDITYLGYCNFGGDSSGDDMPAVTFAESGTASGYRVEASIPWTALGASAPTAGDVIGIDVHINDDDDGGGRDHKLTWNDEGTEEAFGQPDSFGDATLTATPLPVEIASFTAALNEGTVVLEWATTSETNNAGFDVQRRVADKGWTTVASVEGAGTTTAKQTYRIADTDLPFDASRIAYRLRQVDVDGTATFSDAVFVDRTAAQRLQLRSVYPNPAQSEFTVEFEVPETVANVQLTLHDMLGRTVRTFAVGATGRTARQVKLDGLASGIYLLRLVAGDQVQTQKVVVAR</sequence>
<proteinExistence type="predicted"/>
<evidence type="ECO:0000313" key="4">
    <source>
        <dbReference type="Proteomes" id="UP000220102"/>
    </source>
</evidence>
<organism evidence="3 4">
    <name type="scientific">Longibacter salinarum</name>
    <dbReference type="NCBI Taxonomy" id="1850348"/>
    <lineage>
        <taxon>Bacteria</taxon>
        <taxon>Pseudomonadati</taxon>
        <taxon>Rhodothermota</taxon>
        <taxon>Rhodothermia</taxon>
        <taxon>Rhodothermales</taxon>
        <taxon>Salisaetaceae</taxon>
        <taxon>Longibacter</taxon>
    </lineage>
</organism>
<evidence type="ECO:0008006" key="5">
    <source>
        <dbReference type="Google" id="ProtNLM"/>
    </source>
</evidence>
<dbReference type="GO" id="GO:0004553">
    <property type="term" value="F:hydrolase activity, hydrolyzing O-glycosyl compounds"/>
    <property type="evidence" value="ECO:0007669"/>
    <property type="project" value="InterPro"/>
</dbReference>
<reference evidence="3 4" key="1">
    <citation type="submission" date="2017-10" db="EMBL/GenBank/DDBJ databases">
        <title>Draft genome of Longibacter Salinarum.</title>
        <authorList>
            <person name="Goh K.M."/>
            <person name="Shamsir M.S."/>
            <person name="Lim S.W."/>
        </authorList>
    </citation>
    <scope>NUCLEOTIDE SEQUENCE [LARGE SCALE GENOMIC DNA]</scope>
    <source>
        <strain evidence="3 4">KCTC 52045</strain>
    </source>
</reference>
<feature type="domain" description="Carbohydrate-binding" evidence="1">
    <location>
        <begin position="53"/>
        <end position="257"/>
    </location>
</feature>
<dbReference type="InterPro" id="IPR026444">
    <property type="entry name" value="Secre_tail"/>
</dbReference>
<evidence type="ECO:0000259" key="1">
    <source>
        <dbReference type="Pfam" id="PF06452"/>
    </source>
</evidence>
<dbReference type="NCBIfam" id="TIGR04183">
    <property type="entry name" value="Por_Secre_tail"/>
    <property type="match status" value="1"/>
</dbReference>
<dbReference type="InterPro" id="IPR010502">
    <property type="entry name" value="Carb-bd_dom_fam9"/>
</dbReference>
<dbReference type="Pfam" id="PF18962">
    <property type="entry name" value="Por_Secre_tail"/>
    <property type="match status" value="1"/>
</dbReference>
<dbReference type="OrthoDB" id="863479at2"/>
<name>A0A2A8D006_9BACT</name>
<dbReference type="Pfam" id="PF06452">
    <property type="entry name" value="CBM9_1"/>
    <property type="match status" value="1"/>
</dbReference>
<comment type="caution">
    <text evidence="3">The sequence shown here is derived from an EMBL/GenBank/DDBJ whole genome shotgun (WGS) entry which is preliminary data.</text>
</comment>